<dbReference type="HOGENOM" id="CLU_077346_0_0_6"/>
<reference evidence="1" key="1">
    <citation type="submission" date="2009-06" db="EMBL/GenBank/DDBJ databases">
        <title>Complete sequence of Dickeya dadantii Ech703.</title>
        <authorList>
            <consortium name="US DOE Joint Genome Institute"/>
            <person name="Lucas S."/>
            <person name="Copeland A."/>
            <person name="Lapidus A."/>
            <person name="Glavina del Rio T."/>
            <person name="Dalin E."/>
            <person name="Tice H."/>
            <person name="Bruce D."/>
            <person name="Goodwin L."/>
            <person name="Pitluck S."/>
            <person name="Chertkov O."/>
            <person name="Brettin T."/>
            <person name="Detter J.C."/>
            <person name="Han C."/>
            <person name="Larimer F."/>
            <person name="Land M."/>
            <person name="Hauser L."/>
            <person name="Kyrpides N."/>
            <person name="Mikhailova N."/>
            <person name="Balakrishnan V."/>
            <person name="Glasner J."/>
            <person name="Perna N.T."/>
        </authorList>
    </citation>
    <scope>NUCLEOTIDE SEQUENCE [LARGE SCALE GENOMIC DNA]</scope>
    <source>
        <strain evidence="1">Ech703</strain>
    </source>
</reference>
<dbReference type="eggNOG" id="COG4126">
    <property type="taxonomic scope" value="Bacteria"/>
</dbReference>
<dbReference type="STRING" id="579405.Dd703_0256"/>
<dbReference type="NCBIfam" id="NF007788">
    <property type="entry name" value="PRK10481.1"/>
    <property type="match status" value="1"/>
</dbReference>
<dbReference type="AlphaFoldDB" id="C6C7F5"/>
<protein>
    <submittedName>
        <fullName evidence="1">AroM family protein</fullName>
    </submittedName>
</protein>
<dbReference type="Proteomes" id="UP000002734">
    <property type="component" value="Chromosome"/>
</dbReference>
<sequence>MSGIRLATLTIGQAPRADITPILEAALPEGVSCRHAGVLDGLGIDDIERRFAPVAGEAVLTSRLLDGQAVVMGKTAVKHAVQDKIDLLEQEGCQIIALLCTGEFHGLTTQGAWLIEPDHLLPPTLGALVAGRRVGVMVPLAEQVSSEQQKWRGLRQSPVFAVASPYTATEHEIADAARSLQQQGADVIVMDCMGFTGWHRNAAHRQTNLPVVLSNGLLAALLAALL</sequence>
<dbReference type="InterPro" id="IPR001920">
    <property type="entry name" value="Asp/Glu_race"/>
</dbReference>
<dbReference type="Pfam" id="PF07302">
    <property type="entry name" value="AroM"/>
    <property type="match status" value="1"/>
</dbReference>
<dbReference type="GO" id="GO:0016855">
    <property type="term" value="F:racemase and epimerase activity, acting on amino acids and derivatives"/>
    <property type="evidence" value="ECO:0007669"/>
    <property type="project" value="InterPro"/>
</dbReference>
<evidence type="ECO:0000313" key="2">
    <source>
        <dbReference type="Proteomes" id="UP000002734"/>
    </source>
</evidence>
<name>C6C7F5_MUSP7</name>
<dbReference type="KEGG" id="dda:Dd703_0256"/>
<proteinExistence type="predicted"/>
<organism evidence="1 2">
    <name type="scientific">Musicola paradisiaca (strain Ech703)</name>
    <name type="common">Dickeya paradisiaca</name>
    <name type="synonym">Dickeya dadantii</name>
    <dbReference type="NCBI Taxonomy" id="579405"/>
    <lineage>
        <taxon>Bacteria</taxon>
        <taxon>Pseudomonadati</taxon>
        <taxon>Pseudomonadota</taxon>
        <taxon>Gammaproteobacteria</taxon>
        <taxon>Enterobacterales</taxon>
        <taxon>Pectobacteriaceae</taxon>
        <taxon>Musicola</taxon>
    </lineage>
</organism>
<gene>
    <name evidence="1" type="ordered locus">Dd703_0256</name>
</gene>
<dbReference type="InterPro" id="IPR010843">
    <property type="entry name" value="Uncharacterised_AroM"/>
</dbReference>
<dbReference type="RefSeq" id="WP_012763896.1">
    <property type="nucleotide sequence ID" value="NC_012880.1"/>
</dbReference>
<evidence type="ECO:0000313" key="1">
    <source>
        <dbReference type="EMBL" id="ACS84073.1"/>
    </source>
</evidence>
<accession>C6C7F5</accession>
<keyword evidence="2" id="KW-1185">Reference proteome</keyword>
<dbReference type="EMBL" id="CP001654">
    <property type="protein sequence ID" value="ACS84073.1"/>
    <property type="molecule type" value="Genomic_DNA"/>
</dbReference>
<dbReference type="Gene3D" id="3.40.50.1860">
    <property type="match status" value="1"/>
</dbReference>